<keyword evidence="4" id="KW-1185">Reference proteome</keyword>
<dbReference type="SUPFAM" id="SSF103473">
    <property type="entry name" value="MFS general substrate transporter"/>
    <property type="match status" value="1"/>
</dbReference>
<feature type="transmembrane region" description="Helical" evidence="2">
    <location>
        <begin position="190"/>
        <end position="212"/>
    </location>
</feature>
<gene>
    <name evidence="3" type="ORF">GM612_06125</name>
</gene>
<dbReference type="AlphaFoldDB" id="A0A7X2XWI5"/>
<dbReference type="InterPro" id="IPR036259">
    <property type="entry name" value="MFS_trans_sf"/>
</dbReference>
<dbReference type="EMBL" id="WNJO01000006">
    <property type="protein sequence ID" value="MTV82228.1"/>
    <property type="molecule type" value="Genomic_DNA"/>
</dbReference>
<sequence length="255" mass="29060">MSENEKRNAGAQQRQRNNEIHQDRNSVIKKEHAAFDNIGLTKRNADYMFRFNQALQATKLTPEKKAEIVQSTVTEIKAAQKTGKTARNLYGNDVDAHVKEIVEGPKRPADADDPYWPSALYNGLTFFTIFSLMFGIMYLISPQTQKGSQPVGLTAILLSAVIAGLALPAIPRMFDSKREHKYSLWVRIPLVLLFMVVWLLLFYLMAYLPFYLNPVLTAWPQIILGLLSGLGSWYVKRQFDLRQGFFTTGNNRSRK</sequence>
<dbReference type="PIRSF" id="PIRSF033111">
    <property type="entry name" value="UCP033111"/>
    <property type="match status" value="1"/>
</dbReference>
<name>A0A7X2XWI5_9LACO</name>
<accession>A0A7X2XWI5</accession>
<feature type="region of interest" description="Disordered" evidence="1">
    <location>
        <begin position="1"/>
        <end position="26"/>
    </location>
</feature>
<dbReference type="Proteomes" id="UP000466388">
    <property type="component" value="Unassembled WGS sequence"/>
</dbReference>
<feature type="compositionally biased region" description="Basic and acidic residues" evidence="1">
    <location>
        <begin position="16"/>
        <end position="26"/>
    </location>
</feature>
<dbReference type="RefSeq" id="WP_155431507.1">
    <property type="nucleotide sequence ID" value="NZ_WNJO01000006.1"/>
</dbReference>
<proteinExistence type="predicted"/>
<reference evidence="3 4" key="1">
    <citation type="submission" date="2019-11" db="EMBL/GenBank/DDBJ databases">
        <title>Lactobacillus sp. nov. CRM56-3, isolated from fermented tea leaves.</title>
        <authorList>
            <person name="Phuengjayaem S."/>
            <person name="Tanasupawat S."/>
        </authorList>
    </citation>
    <scope>NUCLEOTIDE SEQUENCE [LARGE SCALE GENOMIC DNA]</scope>
    <source>
        <strain evidence="3 4">CRM56-3</strain>
    </source>
</reference>
<evidence type="ECO:0000256" key="2">
    <source>
        <dbReference type="SAM" id="Phobius"/>
    </source>
</evidence>
<keyword evidence="2" id="KW-1133">Transmembrane helix</keyword>
<evidence type="ECO:0000313" key="3">
    <source>
        <dbReference type="EMBL" id="MTV82228.1"/>
    </source>
</evidence>
<organism evidence="3 4">
    <name type="scientific">Secundilactobacillus folii</name>
    <dbReference type="NCBI Taxonomy" id="2678357"/>
    <lineage>
        <taxon>Bacteria</taxon>
        <taxon>Bacillati</taxon>
        <taxon>Bacillota</taxon>
        <taxon>Bacilli</taxon>
        <taxon>Lactobacillales</taxon>
        <taxon>Lactobacillaceae</taxon>
        <taxon>Secundilactobacillus</taxon>
    </lineage>
</organism>
<feature type="transmembrane region" description="Helical" evidence="2">
    <location>
        <begin position="119"/>
        <end position="140"/>
    </location>
</feature>
<feature type="transmembrane region" description="Helical" evidence="2">
    <location>
        <begin position="218"/>
        <end position="235"/>
    </location>
</feature>
<dbReference type="InterPro" id="IPR009214">
    <property type="entry name" value="DUF1129"/>
</dbReference>
<keyword evidence="2" id="KW-0812">Transmembrane</keyword>
<evidence type="ECO:0000313" key="4">
    <source>
        <dbReference type="Proteomes" id="UP000466388"/>
    </source>
</evidence>
<protein>
    <submittedName>
        <fullName evidence="3">DUF1129 family protein</fullName>
    </submittedName>
</protein>
<feature type="transmembrane region" description="Helical" evidence="2">
    <location>
        <begin position="152"/>
        <end position="170"/>
    </location>
</feature>
<keyword evidence="2" id="KW-0472">Membrane</keyword>
<comment type="caution">
    <text evidence="3">The sequence shown here is derived from an EMBL/GenBank/DDBJ whole genome shotgun (WGS) entry which is preliminary data.</text>
</comment>
<dbReference type="Pfam" id="PF06570">
    <property type="entry name" value="DUF1129"/>
    <property type="match status" value="1"/>
</dbReference>
<evidence type="ECO:0000256" key="1">
    <source>
        <dbReference type="SAM" id="MobiDB-lite"/>
    </source>
</evidence>